<keyword evidence="3" id="KW-0067">ATP-binding</keyword>
<dbReference type="InterPro" id="IPR003778">
    <property type="entry name" value="CT_A_B"/>
</dbReference>
<dbReference type="EMBL" id="JANLCJ010000002">
    <property type="protein sequence ID" value="MCS5733299.1"/>
    <property type="molecule type" value="Genomic_DNA"/>
</dbReference>
<dbReference type="SUPFAM" id="SSF50891">
    <property type="entry name" value="Cyclophilin-like"/>
    <property type="match status" value="1"/>
</dbReference>
<keyword evidence="2" id="KW-0378">Hydrolase</keyword>
<dbReference type="SMART" id="SM00797">
    <property type="entry name" value="AHS2"/>
    <property type="match status" value="1"/>
</dbReference>
<evidence type="ECO:0000313" key="5">
    <source>
        <dbReference type="EMBL" id="MCS5733299.1"/>
    </source>
</evidence>
<feature type="domain" description="Carboxyltransferase" evidence="4">
    <location>
        <begin position="52"/>
        <end position="344"/>
    </location>
</feature>
<gene>
    <name evidence="5" type="ORF">N1032_06065</name>
</gene>
<dbReference type="Pfam" id="PF02626">
    <property type="entry name" value="CT_A_B"/>
    <property type="match status" value="1"/>
</dbReference>
<evidence type="ECO:0000259" key="4">
    <source>
        <dbReference type="SMART" id="SM00797"/>
    </source>
</evidence>
<dbReference type="Gene3D" id="2.40.100.10">
    <property type="entry name" value="Cyclophilin-like"/>
    <property type="match status" value="1"/>
</dbReference>
<evidence type="ECO:0000256" key="1">
    <source>
        <dbReference type="ARBA" id="ARBA00022741"/>
    </source>
</evidence>
<name>A0ABT2GZB3_9MICO</name>
<dbReference type="InterPro" id="IPR029000">
    <property type="entry name" value="Cyclophilin-like_dom_sf"/>
</dbReference>
<comment type="caution">
    <text evidence="5">The sequence shown here is derived from an EMBL/GenBank/DDBJ whole genome shotgun (WGS) entry which is preliminary data.</text>
</comment>
<evidence type="ECO:0000256" key="2">
    <source>
        <dbReference type="ARBA" id="ARBA00022801"/>
    </source>
</evidence>
<dbReference type="InterPro" id="IPR052708">
    <property type="entry name" value="PxpC"/>
</dbReference>
<evidence type="ECO:0000313" key="6">
    <source>
        <dbReference type="Proteomes" id="UP001165586"/>
    </source>
</evidence>
<reference evidence="5" key="1">
    <citation type="submission" date="2022-08" db="EMBL/GenBank/DDBJ databases">
        <authorList>
            <person name="Deng Y."/>
            <person name="Han X.-F."/>
            <person name="Zhang Y.-Q."/>
        </authorList>
    </citation>
    <scope>NUCLEOTIDE SEQUENCE</scope>
    <source>
        <strain evidence="5">CPCC 203386</strain>
    </source>
</reference>
<dbReference type="RefSeq" id="WP_259538112.1">
    <property type="nucleotide sequence ID" value="NZ_JANLCJ010000002.1"/>
</dbReference>
<organism evidence="5 6">
    <name type="scientific">Herbiconiux daphne</name>
    <dbReference type="NCBI Taxonomy" id="2970914"/>
    <lineage>
        <taxon>Bacteria</taxon>
        <taxon>Bacillati</taxon>
        <taxon>Actinomycetota</taxon>
        <taxon>Actinomycetes</taxon>
        <taxon>Micrococcales</taxon>
        <taxon>Microbacteriaceae</taxon>
        <taxon>Herbiconiux</taxon>
    </lineage>
</organism>
<dbReference type="PANTHER" id="PTHR43309">
    <property type="entry name" value="5-OXOPROLINASE SUBUNIT C"/>
    <property type="match status" value="1"/>
</dbReference>
<sequence length="345" mass="35437">MGSSFSRGSGCRYRGVVMNSGTTPPNQAAWFDVVAGGPLTLLQDAGRPGYAHLGVTASGAADRAAYTAANRLVGNRPGAACLETVFGGLELVVRHTALLAVTGAPAFVIVTRAAGSADKGEAATEPCIPAARETVVPTGYSFTVWPGDRVRLVAPERGLRNYVAVRGGFDAEPTLGSRSTDVLSRLGPPAIAAGDHLAVADEAGEWPAAESIPPRRSIDGPALLHVTRGPRDDWFGDSGWQTLLSGTWTVGIESNRVGIRLGGERRIDRLPGRGGELPSEGMVAGAVQVPPSGQPVVFLRDHPVTGGYPVIGVLTAAALDAAAQLRPGDSVRLAASVASNVSAAD</sequence>
<dbReference type="PANTHER" id="PTHR43309:SF3">
    <property type="entry name" value="5-OXOPROLINASE SUBUNIT C"/>
    <property type="match status" value="1"/>
</dbReference>
<keyword evidence="6" id="KW-1185">Reference proteome</keyword>
<dbReference type="Proteomes" id="UP001165586">
    <property type="component" value="Unassembled WGS sequence"/>
</dbReference>
<protein>
    <submittedName>
        <fullName evidence="5">Biotin-dependent carboxyltransferase family protein</fullName>
    </submittedName>
</protein>
<proteinExistence type="predicted"/>
<accession>A0ABT2GZB3</accession>
<evidence type="ECO:0000256" key="3">
    <source>
        <dbReference type="ARBA" id="ARBA00022840"/>
    </source>
</evidence>
<keyword evidence="1" id="KW-0547">Nucleotide-binding</keyword>